<dbReference type="EMBL" id="JARKIB010000112">
    <property type="protein sequence ID" value="KAJ7738374.1"/>
    <property type="molecule type" value="Genomic_DNA"/>
</dbReference>
<protein>
    <submittedName>
        <fullName evidence="1">Uncharacterized protein</fullName>
    </submittedName>
</protein>
<dbReference type="AlphaFoldDB" id="A0AAD7IAE6"/>
<sequence>MPRLRSLFLIPFPSVSGRLNGIASDSHPCAPCRAKFPTVTGYEFAIYGITKRRSRSSISERSGTLHTSCVLILSNESGSGTAIVASGAPSFCFWGRSGARNALSSRVCRSIDSFQVRPKKLWAYTSFRPRGRSILRPSLPSKFGQLVDPVVNLLCVRNQEPIDSISSSGDD</sequence>
<keyword evidence="2" id="KW-1185">Reference proteome</keyword>
<gene>
    <name evidence="1" type="ORF">B0H16DRAFT_97185</name>
</gene>
<proteinExistence type="predicted"/>
<dbReference type="Proteomes" id="UP001215598">
    <property type="component" value="Unassembled WGS sequence"/>
</dbReference>
<evidence type="ECO:0000313" key="2">
    <source>
        <dbReference type="Proteomes" id="UP001215598"/>
    </source>
</evidence>
<reference evidence="1" key="1">
    <citation type="submission" date="2023-03" db="EMBL/GenBank/DDBJ databases">
        <title>Massive genome expansion in bonnet fungi (Mycena s.s.) driven by repeated elements and novel gene families across ecological guilds.</title>
        <authorList>
            <consortium name="Lawrence Berkeley National Laboratory"/>
            <person name="Harder C.B."/>
            <person name="Miyauchi S."/>
            <person name="Viragh M."/>
            <person name="Kuo A."/>
            <person name="Thoen E."/>
            <person name="Andreopoulos B."/>
            <person name="Lu D."/>
            <person name="Skrede I."/>
            <person name="Drula E."/>
            <person name="Henrissat B."/>
            <person name="Morin E."/>
            <person name="Kohler A."/>
            <person name="Barry K."/>
            <person name="LaButti K."/>
            <person name="Morin E."/>
            <person name="Salamov A."/>
            <person name="Lipzen A."/>
            <person name="Mereny Z."/>
            <person name="Hegedus B."/>
            <person name="Baldrian P."/>
            <person name="Stursova M."/>
            <person name="Weitz H."/>
            <person name="Taylor A."/>
            <person name="Grigoriev I.V."/>
            <person name="Nagy L.G."/>
            <person name="Martin F."/>
            <person name="Kauserud H."/>
        </authorList>
    </citation>
    <scope>NUCLEOTIDE SEQUENCE</scope>
    <source>
        <strain evidence="1">CBHHK182m</strain>
    </source>
</reference>
<comment type="caution">
    <text evidence="1">The sequence shown here is derived from an EMBL/GenBank/DDBJ whole genome shotgun (WGS) entry which is preliminary data.</text>
</comment>
<organism evidence="1 2">
    <name type="scientific">Mycena metata</name>
    <dbReference type="NCBI Taxonomy" id="1033252"/>
    <lineage>
        <taxon>Eukaryota</taxon>
        <taxon>Fungi</taxon>
        <taxon>Dikarya</taxon>
        <taxon>Basidiomycota</taxon>
        <taxon>Agaricomycotina</taxon>
        <taxon>Agaricomycetes</taxon>
        <taxon>Agaricomycetidae</taxon>
        <taxon>Agaricales</taxon>
        <taxon>Marasmiineae</taxon>
        <taxon>Mycenaceae</taxon>
        <taxon>Mycena</taxon>
    </lineage>
</organism>
<name>A0AAD7IAE6_9AGAR</name>
<evidence type="ECO:0000313" key="1">
    <source>
        <dbReference type="EMBL" id="KAJ7738374.1"/>
    </source>
</evidence>
<accession>A0AAD7IAE6</accession>